<dbReference type="Proteomes" id="UP000244855">
    <property type="component" value="Unassembled WGS sequence"/>
</dbReference>
<evidence type="ECO:0000313" key="3">
    <source>
        <dbReference type="Proteomes" id="UP000244855"/>
    </source>
</evidence>
<dbReference type="EMBL" id="KZ805413">
    <property type="protein sequence ID" value="PVH98458.1"/>
    <property type="molecule type" value="Genomic_DNA"/>
</dbReference>
<feature type="signal peptide" evidence="1">
    <location>
        <begin position="1"/>
        <end position="16"/>
    </location>
</feature>
<organism evidence="2 3">
    <name type="scientific">Periconia macrospinosa</name>
    <dbReference type="NCBI Taxonomy" id="97972"/>
    <lineage>
        <taxon>Eukaryota</taxon>
        <taxon>Fungi</taxon>
        <taxon>Dikarya</taxon>
        <taxon>Ascomycota</taxon>
        <taxon>Pezizomycotina</taxon>
        <taxon>Dothideomycetes</taxon>
        <taxon>Pleosporomycetidae</taxon>
        <taxon>Pleosporales</taxon>
        <taxon>Massarineae</taxon>
        <taxon>Periconiaceae</taxon>
        <taxon>Periconia</taxon>
    </lineage>
</organism>
<proteinExistence type="predicted"/>
<keyword evidence="1" id="KW-0732">Signal</keyword>
<evidence type="ECO:0000256" key="1">
    <source>
        <dbReference type="SAM" id="SignalP"/>
    </source>
</evidence>
<keyword evidence="3" id="KW-1185">Reference proteome</keyword>
<reference evidence="2 3" key="1">
    <citation type="journal article" date="2018" name="Sci. Rep.">
        <title>Comparative genomics provides insights into the lifestyle and reveals functional heterogeneity of dark septate endophytic fungi.</title>
        <authorList>
            <person name="Knapp D.G."/>
            <person name="Nemeth J.B."/>
            <person name="Barry K."/>
            <person name="Hainaut M."/>
            <person name="Henrissat B."/>
            <person name="Johnson J."/>
            <person name="Kuo A."/>
            <person name="Lim J.H.P."/>
            <person name="Lipzen A."/>
            <person name="Nolan M."/>
            <person name="Ohm R.A."/>
            <person name="Tamas L."/>
            <person name="Grigoriev I.V."/>
            <person name="Spatafora J.W."/>
            <person name="Nagy L.G."/>
            <person name="Kovacs G.M."/>
        </authorList>
    </citation>
    <scope>NUCLEOTIDE SEQUENCE [LARGE SCALE GENOMIC DNA]</scope>
    <source>
        <strain evidence="2 3">DSE2036</strain>
    </source>
</reference>
<evidence type="ECO:0008006" key="4">
    <source>
        <dbReference type="Google" id="ProtNLM"/>
    </source>
</evidence>
<gene>
    <name evidence="2" type="ORF">DM02DRAFT_615802</name>
</gene>
<feature type="chain" id="PRO_5016161143" description="Secreted protein" evidence="1">
    <location>
        <begin position="17"/>
        <end position="63"/>
    </location>
</feature>
<evidence type="ECO:0000313" key="2">
    <source>
        <dbReference type="EMBL" id="PVH98458.1"/>
    </source>
</evidence>
<protein>
    <recommendedName>
        <fullName evidence="4">Secreted protein</fullName>
    </recommendedName>
</protein>
<sequence>MLCSSFALHVRNFALAWLVSCMDHGWQAMAMASSVQTCLAMRARPWAPNARRSRLRAMILPYM</sequence>
<accession>A0A2V1DK59</accession>
<dbReference type="AlphaFoldDB" id="A0A2V1DK59"/>
<name>A0A2V1DK59_9PLEO</name>